<evidence type="ECO:0000256" key="4">
    <source>
        <dbReference type="ARBA" id="ARBA00022525"/>
    </source>
</evidence>
<comment type="subcellular location">
    <subcellularLocation>
        <location evidence="2">Secreted</location>
    </subcellularLocation>
</comment>
<evidence type="ECO:0000256" key="1">
    <source>
        <dbReference type="ARBA" id="ARBA00001947"/>
    </source>
</evidence>
<dbReference type="GO" id="GO:0046872">
    <property type="term" value="F:metal ion binding"/>
    <property type="evidence" value="ECO:0007669"/>
    <property type="project" value="UniProtKB-KW"/>
</dbReference>
<dbReference type="GO" id="GO:0005576">
    <property type="term" value="C:extracellular region"/>
    <property type="evidence" value="ECO:0007669"/>
    <property type="project" value="UniProtKB-SubCell"/>
</dbReference>
<feature type="signal peptide" evidence="11">
    <location>
        <begin position="1"/>
        <end position="17"/>
    </location>
</feature>
<keyword evidence="10" id="KW-0325">Glycoprotein</keyword>
<evidence type="ECO:0000256" key="6">
    <source>
        <dbReference type="ARBA" id="ARBA00022723"/>
    </source>
</evidence>
<dbReference type="OrthoDB" id="10013407at2759"/>
<keyword evidence="5 11" id="KW-0645">Protease</keyword>
<evidence type="ECO:0000256" key="8">
    <source>
        <dbReference type="ARBA" id="ARBA00022801"/>
    </source>
</evidence>
<keyword evidence="8 11" id="KW-0378">Hydrolase</keyword>
<dbReference type="SUPFAM" id="SSF53187">
    <property type="entry name" value="Zn-dependent exopeptidases"/>
    <property type="match status" value="1"/>
</dbReference>
<keyword evidence="14" id="KW-1185">Reference proteome</keyword>
<dbReference type="EMBL" id="ML977510">
    <property type="protein sequence ID" value="KAF2127674.1"/>
    <property type="molecule type" value="Genomic_DNA"/>
</dbReference>
<keyword evidence="9 11" id="KW-0862">Zinc</keyword>
<name>A0A6A6A994_9PLEO</name>
<dbReference type="Pfam" id="PF04389">
    <property type="entry name" value="Peptidase_M28"/>
    <property type="match status" value="1"/>
</dbReference>
<comment type="cofactor">
    <cofactor evidence="1">
        <name>Zn(2+)</name>
        <dbReference type="ChEBI" id="CHEBI:29105"/>
    </cofactor>
</comment>
<evidence type="ECO:0000313" key="13">
    <source>
        <dbReference type="EMBL" id="KAF2127674.1"/>
    </source>
</evidence>
<evidence type="ECO:0000256" key="3">
    <source>
        <dbReference type="ARBA" id="ARBA00005634"/>
    </source>
</evidence>
<dbReference type="InterPro" id="IPR007484">
    <property type="entry name" value="Peptidase_M28"/>
</dbReference>
<evidence type="ECO:0000256" key="11">
    <source>
        <dbReference type="RuleBase" id="RU361240"/>
    </source>
</evidence>
<dbReference type="RefSeq" id="XP_033522063.1">
    <property type="nucleotide sequence ID" value="XM_033663976.1"/>
</dbReference>
<keyword evidence="6 11" id="KW-0479">Metal-binding</keyword>
<keyword evidence="7 11" id="KW-0732">Signal</keyword>
<dbReference type="GO" id="GO:0008235">
    <property type="term" value="F:metalloexopeptidase activity"/>
    <property type="evidence" value="ECO:0007669"/>
    <property type="project" value="InterPro"/>
</dbReference>
<dbReference type="CDD" id="cd05642">
    <property type="entry name" value="M28_like"/>
    <property type="match status" value="1"/>
</dbReference>
<dbReference type="Gene3D" id="3.40.630.10">
    <property type="entry name" value="Zn peptidases"/>
    <property type="match status" value="1"/>
</dbReference>
<protein>
    <recommendedName>
        <fullName evidence="11">Peptide hydrolase</fullName>
        <ecNumber evidence="11">3.4.-.-</ecNumber>
    </recommendedName>
</protein>
<dbReference type="GeneID" id="54404408"/>
<gene>
    <name evidence="13" type="ORF">P153DRAFT_294762</name>
</gene>
<keyword evidence="4" id="KW-0964">Secreted</keyword>
<evidence type="ECO:0000259" key="12">
    <source>
        <dbReference type="Pfam" id="PF04389"/>
    </source>
</evidence>
<evidence type="ECO:0000313" key="14">
    <source>
        <dbReference type="Proteomes" id="UP000799771"/>
    </source>
</evidence>
<accession>A0A6A6A994</accession>
<sequence>MHLHAAFFTSVLATACAHDVLFGRDLPPPIAVNTDSYTSCANAAWPPSPIGAELVPQSPDDELKTMVDEISAANVEAIITKLVSFGTRHTLSTQNSTTQGIGAAKNWIAQQMKGFAETSDGRMTVSVEGYIQGIASRIPFPTRIDNVLATIKGSEESERVYVMTGHYDSRVTDVLDYTSDAPGANDDASGVAVAMELARILATRKPKATIILGTVAGEEQGLYGSTFLAQTLKNSSTNVEGMLNCDIVGSSTGDRGQRDPYTVRVLAQGPPLSETNRTAALRLQIGGENDSPARELARFSAEVAANNATGMNIALIYRLDRFLRGGDHSPFLQAGYPAVRYTEPNENFNHQHQDVRTENGTVYGDLIEFVDFDFTARVAKVNLATIWSLSQAPGLVRNLTVDTTVLDNDTRLKWIVSNSTSVSSYEVVWRSTIAPFWSHMLDVGKVGSVTLPLSKDNVIFGVRAVGTNGYKSPASYPFPG</sequence>
<feature type="domain" description="Peptidase M28" evidence="12">
    <location>
        <begin position="146"/>
        <end position="354"/>
    </location>
</feature>
<evidence type="ECO:0000256" key="5">
    <source>
        <dbReference type="ARBA" id="ARBA00022670"/>
    </source>
</evidence>
<feature type="chain" id="PRO_5025712946" description="Peptide hydrolase" evidence="11">
    <location>
        <begin position="18"/>
        <end position="480"/>
    </location>
</feature>
<keyword evidence="13" id="KW-0482">Metalloprotease</keyword>
<evidence type="ECO:0000256" key="7">
    <source>
        <dbReference type="ARBA" id="ARBA00022729"/>
    </source>
</evidence>
<dbReference type="AlphaFoldDB" id="A0A6A6A994"/>
<dbReference type="EC" id="3.4.-.-" evidence="11"/>
<reference evidence="13" key="1">
    <citation type="journal article" date="2020" name="Stud. Mycol.">
        <title>101 Dothideomycetes genomes: a test case for predicting lifestyles and emergence of pathogens.</title>
        <authorList>
            <person name="Haridas S."/>
            <person name="Albert R."/>
            <person name="Binder M."/>
            <person name="Bloem J."/>
            <person name="Labutti K."/>
            <person name="Salamov A."/>
            <person name="Andreopoulos B."/>
            <person name="Baker S."/>
            <person name="Barry K."/>
            <person name="Bills G."/>
            <person name="Bluhm B."/>
            <person name="Cannon C."/>
            <person name="Castanera R."/>
            <person name="Culley D."/>
            <person name="Daum C."/>
            <person name="Ezra D."/>
            <person name="Gonzalez J."/>
            <person name="Henrissat B."/>
            <person name="Kuo A."/>
            <person name="Liang C."/>
            <person name="Lipzen A."/>
            <person name="Lutzoni F."/>
            <person name="Magnuson J."/>
            <person name="Mondo S."/>
            <person name="Nolan M."/>
            <person name="Ohm R."/>
            <person name="Pangilinan J."/>
            <person name="Park H.-J."/>
            <person name="Ramirez L."/>
            <person name="Alfaro M."/>
            <person name="Sun H."/>
            <person name="Tritt A."/>
            <person name="Yoshinaga Y."/>
            <person name="Zwiers L.-H."/>
            <person name="Turgeon B."/>
            <person name="Goodwin S."/>
            <person name="Spatafora J."/>
            <person name="Crous P."/>
            <person name="Grigoriev I."/>
        </authorList>
    </citation>
    <scope>NUCLEOTIDE SEQUENCE</scope>
    <source>
        <strain evidence="13">CBS 119687</strain>
    </source>
</reference>
<evidence type="ECO:0000256" key="2">
    <source>
        <dbReference type="ARBA" id="ARBA00004613"/>
    </source>
</evidence>
<dbReference type="PANTHER" id="PTHR12147:SF26">
    <property type="entry name" value="PEPTIDASE M28 DOMAIN-CONTAINING PROTEIN"/>
    <property type="match status" value="1"/>
</dbReference>
<evidence type="ECO:0000256" key="9">
    <source>
        <dbReference type="ARBA" id="ARBA00022833"/>
    </source>
</evidence>
<proteinExistence type="inferred from homology"/>
<dbReference type="PANTHER" id="PTHR12147">
    <property type="entry name" value="METALLOPEPTIDASE M28 FAMILY MEMBER"/>
    <property type="match status" value="1"/>
</dbReference>
<dbReference type="InterPro" id="IPR045175">
    <property type="entry name" value="M28_fam"/>
</dbReference>
<dbReference type="Proteomes" id="UP000799771">
    <property type="component" value="Unassembled WGS sequence"/>
</dbReference>
<evidence type="ECO:0000256" key="10">
    <source>
        <dbReference type="ARBA" id="ARBA00023180"/>
    </source>
</evidence>
<dbReference type="GO" id="GO:0006508">
    <property type="term" value="P:proteolysis"/>
    <property type="evidence" value="ECO:0007669"/>
    <property type="project" value="UniProtKB-KW"/>
</dbReference>
<comment type="similarity">
    <text evidence="3">Belongs to the peptidase M28 family. M28B subfamily.</text>
</comment>
<organism evidence="13 14">
    <name type="scientific">Dothidotthia symphoricarpi CBS 119687</name>
    <dbReference type="NCBI Taxonomy" id="1392245"/>
    <lineage>
        <taxon>Eukaryota</taxon>
        <taxon>Fungi</taxon>
        <taxon>Dikarya</taxon>
        <taxon>Ascomycota</taxon>
        <taxon>Pezizomycotina</taxon>
        <taxon>Dothideomycetes</taxon>
        <taxon>Pleosporomycetidae</taxon>
        <taxon>Pleosporales</taxon>
        <taxon>Dothidotthiaceae</taxon>
        <taxon>Dothidotthia</taxon>
    </lineage>
</organism>